<keyword evidence="1" id="KW-0812">Transmembrane</keyword>
<feature type="transmembrane region" description="Helical" evidence="1">
    <location>
        <begin position="72"/>
        <end position="92"/>
    </location>
</feature>
<evidence type="ECO:0000313" key="2">
    <source>
        <dbReference type="EMBL" id="CAG9168497.1"/>
    </source>
</evidence>
<keyword evidence="1" id="KW-0472">Membrane</keyword>
<keyword evidence="3" id="KW-1185">Reference proteome</keyword>
<feature type="transmembrane region" description="Helical" evidence="1">
    <location>
        <begin position="20"/>
        <end position="39"/>
    </location>
</feature>
<keyword evidence="1" id="KW-1133">Transmembrane helix</keyword>
<organism evidence="2 3">
    <name type="scientific">Cupriavidus respiraculi</name>
    <dbReference type="NCBI Taxonomy" id="195930"/>
    <lineage>
        <taxon>Bacteria</taxon>
        <taxon>Pseudomonadati</taxon>
        <taxon>Pseudomonadota</taxon>
        <taxon>Betaproteobacteria</taxon>
        <taxon>Burkholderiales</taxon>
        <taxon>Burkholderiaceae</taxon>
        <taxon>Cupriavidus</taxon>
    </lineage>
</organism>
<name>A0ABN7Y566_9BURK</name>
<evidence type="ECO:0000256" key="1">
    <source>
        <dbReference type="SAM" id="Phobius"/>
    </source>
</evidence>
<dbReference type="Pfam" id="PF12365">
    <property type="entry name" value="DUF3649"/>
    <property type="match status" value="1"/>
</dbReference>
<dbReference type="InterPro" id="IPR022109">
    <property type="entry name" value="DUF3649"/>
</dbReference>
<sequence>MPSSSLLRYRLAVASRAVAAIGGGYVLAAAATTVLSLVLPLSRSEAVVTATLLSFLVYAGAVIWVFAARSAWRAWIGIALPAAALGLAGLALGRA</sequence>
<dbReference type="Proteomes" id="UP000721236">
    <property type="component" value="Unassembled WGS sequence"/>
</dbReference>
<accession>A0ABN7Y566</accession>
<comment type="caution">
    <text evidence="2">The sequence shown here is derived from an EMBL/GenBank/DDBJ whole genome shotgun (WGS) entry which is preliminary data.</text>
</comment>
<gene>
    <name evidence="2" type="ORF">LMG21510_01100</name>
</gene>
<dbReference type="EMBL" id="CAJZAH010000001">
    <property type="protein sequence ID" value="CAG9168497.1"/>
    <property type="molecule type" value="Genomic_DNA"/>
</dbReference>
<evidence type="ECO:0008006" key="4">
    <source>
        <dbReference type="Google" id="ProtNLM"/>
    </source>
</evidence>
<dbReference type="RefSeq" id="WP_224040169.1">
    <property type="nucleotide sequence ID" value="NZ_CAJZAH010000001.1"/>
</dbReference>
<evidence type="ECO:0000313" key="3">
    <source>
        <dbReference type="Proteomes" id="UP000721236"/>
    </source>
</evidence>
<reference evidence="2 3" key="1">
    <citation type="submission" date="2021-08" db="EMBL/GenBank/DDBJ databases">
        <authorList>
            <person name="Peeters C."/>
        </authorList>
    </citation>
    <scope>NUCLEOTIDE SEQUENCE [LARGE SCALE GENOMIC DNA]</scope>
    <source>
        <strain evidence="2 3">LMG 21510</strain>
    </source>
</reference>
<proteinExistence type="predicted"/>
<protein>
    <recommendedName>
        <fullName evidence="4">DUF3649 domain-containing protein</fullName>
    </recommendedName>
</protein>
<feature type="transmembrane region" description="Helical" evidence="1">
    <location>
        <begin position="46"/>
        <end position="66"/>
    </location>
</feature>